<dbReference type="EMBL" id="CAJNNV010009764">
    <property type="protein sequence ID" value="CAE8597777.1"/>
    <property type="molecule type" value="Genomic_DNA"/>
</dbReference>
<dbReference type="PANTHER" id="PTHR46700:SF1">
    <property type="entry name" value="ARM REPEAT SUPERFAMILY PROTEIN"/>
    <property type="match status" value="1"/>
</dbReference>
<dbReference type="Proteomes" id="UP000654075">
    <property type="component" value="Unassembled WGS sequence"/>
</dbReference>
<organism evidence="1 2">
    <name type="scientific">Polarella glacialis</name>
    <name type="common">Dinoflagellate</name>
    <dbReference type="NCBI Taxonomy" id="89957"/>
    <lineage>
        <taxon>Eukaryota</taxon>
        <taxon>Sar</taxon>
        <taxon>Alveolata</taxon>
        <taxon>Dinophyceae</taxon>
        <taxon>Suessiales</taxon>
        <taxon>Suessiaceae</taxon>
        <taxon>Polarella</taxon>
    </lineage>
</organism>
<accession>A0A813EC07</accession>
<dbReference type="InterPro" id="IPR016024">
    <property type="entry name" value="ARM-type_fold"/>
</dbReference>
<protein>
    <recommendedName>
        <fullName evidence="3">Armadillo repeat-containing protein 8</fullName>
    </recommendedName>
</protein>
<dbReference type="SMART" id="SM00185">
    <property type="entry name" value="ARM"/>
    <property type="match status" value="4"/>
</dbReference>
<dbReference type="InterPro" id="IPR011989">
    <property type="entry name" value="ARM-like"/>
</dbReference>
<gene>
    <name evidence="1" type="ORF">PGLA1383_LOCUS16210</name>
</gene>
<evidence type="ECO:0000313" key="2">
    <source>
        <dbReference type="Proteomes" id="UP000654075"/>
    </source>
</evidence>
<evidence type="ECO:0000313" key="1">
    <source>
        <dbReference type="EMBL" id="CAE8597777.1"/>
    </source>
</evidence>
<dbReference type="Gene3D" id="1.25.10.10">
    <property type="entry name" value="Leucine-rich Repeat Variant"/>
    <property type="match status" value="2"/>
</dbReference>
<dbReference type="Pfam" id="PF00514">
    <property type="entry name" value="Arm"/>
    <property type="match status" value="1"/>
</dbReference>
<reference evidence="1" key="1">
    <citation type="submission" date="2021-02" db="EMBL/GenBank/DDBJ databases">
        <authorList>
            <person name="Dougan E. K."/>
            <person name="Rhodes N."/>
            <person name="Thang M."/>
            <person name="Chan C."/>
        </authorList>
    </citation>
    <scope>NUCLEOTIDE SEQUENCE</scope>
</reference>
<proteinExistence type="predicted"/>
<dbReference type="SUPFAM" id="SSF48371">
    <property type="entry name" value="ARM repeat"/>
    <property type="match status" value="1"/>
</dbReference>
<keyword evidence="2" id="KW-1185">Reference proteome</keyword>
<dbReference type="AlphaFoldDB" id="A0A813EC07"/>
<sequence>MLGRLHVFDTGSGRWRVLLESGEYIIIKPEFMTHYDVPQGVQPMQLLLPEPSGASVTSRLVMSVMSIPTMSPATPPQLYDAAGLAEHIVALAHEVFGNRAAMRELVRMGCLASLVTLLASASQIVQELAAFALQLLVGWACTLIINAGAVPRLVSLLFGSSCSKVQKKAAETLTRLVHQCDVSNYHRRDFEEIDPHKLVLLLVPGGANSQSVQGLAALLCGGLARDSPPFREALVEARVVPQIVALLQLAPCTARHAAFALACLLSPPCEDIRRSIVEANAIPSLVGLLQSEFFLTRDPALFALLHLALDSPSNQLAIATAGQGH</sequence>
<dbReference type="PANTHER" id="PTHR46700">
    <property type="entry name" value="ARM REPEAT SUPERFAMILY PROTEIN"/>
    <property type="match status" value="1"/>
</dbReference>
<name>A0A813EC07_POLGL</name>
<evidence type="ECO:0008006" key="3">
    <source>
        <dbReference type="Google" id="ProtNLM"/>
    </source>
</evidence>
<comment type="caution">
    <text evidence="1">The sequence shown here is derived from an EMBL/GenBank/DDBJ whole genome shotgun (WGS) entry which is preliminary data.</text>
</comment>
<dbReference type="InterPro" id="IPR000225">
    <property type="entry name" value="Armadillo"/>
</dbReference>